<proteinExistence type="predicted"/>
<dbReference type="AlphaFoldDB" id="A0A0A9CI69"/>
<accession>A0A0A9CI69</accession>
<sequence>MIPRRKICRLSLCWEN</sequence>
<reference evidence="1" key="1">
    <citation type="submission" date="2014-09" db="EMBL/GenBank/DDBJ databases">
        <authorList>
            <person name="Magalhaes I.L.F."/>
            <person name="Oliveira U."/>
            <person name="Santos F.R."/>
            <person name="Vidigal T.H.D.A."/>
            <person name="Brescovit A.D."/>
            <person name="Santos A.J."/>
        </authorList>
    </citation>
    <scope>NUCLEOTIDE SEQUENCE</scope>
    <source>
        <tissue evidence="1">Shoot tissue taken approximately 20 cm above the soil surface</tissue>
    </source>
</reference>
<evidence type="ECO:0000313" key="1">
    <source>
        <dbReference type="EMBL" id="JAD73075.1"/>
    </source>
</evidence>
<name>A0A0A9CI69_ARUDO</name>
<reference evidence="1" key="2">
    <citation type="journal article" date="2015" name="Data Brief">
        <title>Shoot transcriptome of the giant reed, Arundo donax.</title>
        <authorList>
            <person name="Barrero R.A."/>
            <person name="Guerrero F.D."/>
            <person name="Moolhuijzen P."/>
            <person name="Goolsby J.A."/>
            <person name="Tidwell J."/>
            <person name="Bellgard S.E."/>
            <person name="Bellgard M.I."/>
        </authorList>
    </citation>
    <scope>NUCLEOTIDE SEQUENCE</scope>
    <source>
        <tissue evidence="1">Shoot tissue taken approximately 20 cm above the soil surface</tissue>
    </source>
</reference>
<dbReference type="EMBL" id="GBRH01224820">
    <property type="protein sequence ID" value="JAD73075.1"/>
    <property type="molecule type" value="Transcribed_RNA"/>
</dbReference>
<protein>
    <submittedName>
        <fullName evidence="1">Uncharacterized protein</fullName>
    </submittedName>
</protein>
<organism evidence="1">
    <name type="scientific">Arundo donax</name>
    <name type="common">Giant reed</name>
    <name type="synonym">Donax arundinaceus</name>
    <dbReference type="NCBI Taxonomy" id="35708"/>
    <lineage>
        <taxon>Eukaryota</taxon>
        <taxon>Viridiplantae</taxon>
        <taxon>Streptophyta</taxon>
        <taxon>Embryophyta</taxon>
        <taxon>Tracheophyta</taxon>
        <taxon>Spermatophyta</taxon>
        <taxon>Magnoliopsida</taxon>
        <taxon>Liliopsida</taxon>
        <taxon>Poales</taxon>
        <taxon>Poaceae</taxon>
        <taxon>PACMAD clade</taxon>
        <taxon>Arundinoideae</taxon>
        <taxon>Arundineae</taxon>
        <taxon>Arundo</taxon>
    </lineage>
</organism>